<dbReference type="EMBL" id="KV454414">
    <property type="protein sequence ID" value="ODQ63589.1"/>
    <property type="molecule type" value="Genomic_DNA"/>
</dbReference>
<dbReference type="AlphaFoldDB" id="A0A1E3PDS0"/>
<organism evidence="3 4">
    <name type="scientific">Nadsonia fulvescens var. elongata DSM 6958</name>
    <dbReference type="NCBI Taxonomy" id="857566"/>
    <lineage>
        <taxon>Eukaryota</taxon>
        <taxon>Fungi</taxon>
        <taxon>Dikarya</taxon>
        <taxon>Ascomycota</taxon>
        <taxon>Saccharomycotina</taxon>
        <taxon>Dipodascomycetes</taxon>
        <taxon>Dipodascales</taxon>
        <taxon>Dipodascales incertae sedis</taxon>
        <taxon>Nadsonia</taxon>
    </lineage>
</organism>
<dbReference type="PANTHER" id="PTHR35523">
    <property type="entry name" value="CELL WALL PROTEIN SED1"/>
    <property type="match status" value="1"/>
</dbReference>
<proteinExistence type="predicted"/>
<dbReference type="OrthoDB" id="4094614at2759"/>
<evidence type="ECO:0000256" key="1">
    <source>
        <dbReference type="SAM" id="MobiDB-lite"/>
    </source>
</evidence>
<keyword evidence="4" id="KW-1185">Reference proteome</keyword>
<dbReference type="Proteomes" id="UP000095009">
    <property type="component" value="Unassembled WGS sequence"/>
</dbReference>
<evidence type="ECO:0000313" key="4">
    <source>
        <dbReference type="Proteomes" id="UP000095009"/>
    </source>
</evidence>
<dbReference type="STRING" id="857566.A0A1E3PDS0"/>
<keyword evidence="2" id="KW-0732">Signal</keyword>
<protein>
    <recommendedName>
        <fullName evidence="5">Clock-controlled protein 6</fullName>
    </recommendedName>
</protein>
<dbReference type="InterPro" id="IPR038843">
    <property type="entry name" value="Sed1/Spi1"/>
</dbReference>
<evidence type="ECO:0000313" key="3">
    <source>
        <dbReference type="EMBL" id="ODQ63589.1"/>
    </source>
</evidence>
<dbReference type="PANTHER" id="PTHR35523:SF1">
    <property type="entry name" value="CELL WALL PROTEIN SED1"/>
    <property type="match status" value="1"/>
</dbReference>
<evidence type="ECO:0000256" key="2">
    <source>
        <dbReference type="SAM" id="SignalP"/>
    </source>
</evidence>
<feature type="chain" id="PRO_5009133810" description="Clock-controlled protein 6" evidence="2">
    <location>
        <begin position="19"/>
        <end position="124"/>
    </location>
</feature>
<evidence type="ECO:0008006" key="5">
    <source>
        <dbReference type="Google" id="ProtNLM"/>
    </source>
</evidence>
<sequence>MKFSTVAISAAAVAGASAAYTNVTLSDVTVTKVVTALTTYCPEPTTLVHGNKTYTVTAPTTLTITDCPCTLTSVIPGTSKPVASGSAHNNGTHASSGIEQGSGASKGVASVALAGMVAAAAYLL</sequence>
<accession>A0A1E3PDS0</accession>
<name>A0A1E3PDS0_9ASCO</name>
<feature type="region of interest" description="Disordered" evidence="1">
    <location>
        <begin position="82"/>
        <end position="101"/>
    </location>
</feature>
<reference evidence="3 4" key="1">
    <citation type="journal article" date="2016" name="Proc. Natl. Acad. Sci. U.S.A.">
        <title>Comparative genomics of biotechnologically important yeasts.</title>
        <authorList>
            <person name="Riley R."/>
            <person name="Haridas S."/>
            <person name="Wolfe K.H."/>
            <person name="Lopes M.R."/>
            <person name="Hittinger C.T."/>
            <person name="Goeker M."/>
            <person name="Salamov A.A."/>
            <person name="Wisecaver J.H."/>
            <person name="Long T.M."/>
            <person name="Calvey C.H."/>
            <person name="Aerts A.L."/>
            <person name="Barry K.W."/>
            <person name="Choi C."/>
            <person name="Clum A."/>
            <person name="Coughlan A.Y."/>
            <person name="Deshpande S."/>
            <person name="Douglass A.P."/>
            <person name="Hanson S.J."/>
            <person name="Klenk H.-P."/>
            <person name="LaButti K.M."/>
            <person name="Lapidus A."/>
            <person name="Lindquist E.A."/>
            <person name="Lipzen A.M."/>
            <person name="Meier-Kolthoff J.P."/>
            <person name="Ohm R.A."/>
            <person name="Otillar R.P."/>
            <person name="Pangilinan J.L."/>
            <person name="Peng Y."/>
            <person name="Rokas A."/>
            <person name="Rosa C.A."/>
            <person name="Scheuner C."/>
            <person name="Sibirny A.A."/>
            <person name="Slot J.C."/>
            <person name="Stielow J.B."/>
            <person name="Sun H."/>
            <person name="Kurtzman C.P."/>
            <person name="Blackwell M."/>
            <person name="Grigoriev I.V."/>
            <person name="Jeffries T.W."/>
        </authorList>
    </citation>
    <scope>NUCLEOTIDE SEQUENCE [LARGE SCALE GENOMIC DNA]</scope>
    <source>
        <strain evidence="3 4">DSM 6958</strain>
    </source>
</reference>
<dbReference type="GO" id="GO:0009277">
    <property type="term" value="C:fungal-type cell wall"/>
    <property type="evidence" value="ECO:0007669"/>
    <property type="project" value="TreeGrafter"/>
</dbReference>
<dbReference type="GO" id="GO:0031505">
    <property type="term" value="P:fungal-type cell wall organization"/>
    <property type="evidence" value="ECO:0007669"/>
    <property type="project" value="InterPro"/>
</dbReference>
<gene>
    <name evidence="3" type="ORF">NADFUDRAFT_53252</name>
</gene>
<feature type="compositionally biased region" description="Polar residues" evidence="1">
    <location>
        <begin position="86"/>
        <end position="101"/>
    </location>
</feature>
<dbReference type="GO" id="GO:0005199">
    <property type="term" value="F:structural constituent of cell wall"/>
    <property type="evidence" value="ECO:0007669"/>
    <property type="project" value="InterPro"/>
</dbReference>
<feature type="signal peptide" evidence="2">
    <location>
        <begin position="1"/>
        <end position="18"/>
    </location>
</feature>